<reference evidence="3 4" key="1">
    <citation type="submission" date="2018-05" db="EMBL/GenBank/DDBJ databases">
        <title>Genomic Encyclopedia of Type Strains, Phase IV (KMG-IV): sequencing the most valuable type-strain genomes for metagenomic binning, comparative biology and taxonomic classification.</title>
        <authorList>
            <person name="Goeker M."/>
        </authorList>
    </citation>
    <scope>NUCLEOTIDE SEQUENCE [LARGE SCALE GENOMIC DNA]</scope>
    <source>
        <strain evidence="3 4">DSM 28579</strain>
    </source>
</reference>
<feature type="domain" description="DUF4296" evidence="2">
    <location>
        <begin position="21"/>
        <end position="102"/>
    </location>
</feature>
<evidence type="ECO:0000256" key="1">
    <source>
        <dbReference type="SAM" id="SignalP"/>
    </source>
</evidence>
<evidence type="ECO:0000313" key="4">
    <source>
        <dbReference type="Proteomes" id="UP000251835"/>
    </source>
</evidence>
<sequence length="253" mass="29202">MKILKGIVVLLLALSCNLGVPDGVASPDKMIAILEDVHLVDAILVDKHIREGDEEALPYYEYIYEKHQITKEEFEHSINYYAKDPRELRKAYPKIVEKLAERDSLLKVAERTHIDTIQLWQGKKSYKVEKYTMNTLPVSIPVEYLKTYIISAEIKIYDDSQQREISPYFSFVAPDTTYVFPTNKITADSEFHQFKISKMVSDSTITQLKGDFFPAEKDSIEQFKHYEIQNISISTTSINTIDAPKELLPTDKR</sequence>
<evidence type="ECO:0000259" key="2">
    <source>
        <dbReference type="Pfam" id="PF14129"/>
    </source>
</evidence>
<dbReference type="Proteomes" id="UP000251835">
    <property type="component" value="Unassembled WGS sequence"/>
</dbReference>
<feature type="signal peptide" evidence="1">
    <location>
        <begin position="1"/>
        <end position="21"/>
    </location>
</feature>
<organism evidence="3 4">
    <name type="scientific">Balneicella halophila</name>
    <dbReference type="NCBI Taxonomy" id="1537566"/>
    <lineage>
        <taxon>Bacteria</taxon>
        <taxon>Pseudomonadati</taxon>
        <taxon>Bacteroidota</taxon>
        <taxon>Bacteroidia</taxon>
        <taxon>Bacteroidales</taxon>
        <taxon>Balneicellaceae</taxon>
        <taxon>Balneicella</taxon>
    </lineage>
</organism>
<dbReference type="Pfam" id="PF14129">
    <property type="entry name" value="DUF4296"/>
    <property type="match status" value="1"/>
</dbReference>
<name>A0A7L4UNZ3_BALHA</name>
<gene>
    <name evidence="3" type="ORF">C7377_1223</name>
</gene>
<dbReference type="AlphaFoldDB" id="A0A7L4UNZ3"/>
<dbReference type="RefSeq" id="WP_116496451.1">
    <property type="nucleotide sequence ID" value="NZ_QENZ01000004.1"/>
</dbReference>
<comment type="caution">
    <text evidence="3">The sequence shown here is derived from an EMBL/GenBank/DDBJ whole genome shotgun (WGS) entry which is preliminary data.</text>
</comment>
<dbReference type="InterPro" id="IPR025381">
    <property type="entry name" value="DUF4296"/>
</dbReference>
<dbReference type="OrthoDB" id="678784at2"/>
<dbReference type="EMBL" id="QENZ01000004">
    <property type="protein sequence ID" value="PVX50900.1"/>
    <property type="molecule type" value="Genomic_DNA"/>
</dbReference>
<proteinExistence type="predicted"/>
<protein>
    <submittedName>
        <fullName evidence="3">Uncharacterized protein DUF4296</fullName>
    </submittedName>
</protein>
<dbReference type="PROSITE" id="PS51257">
    <property type="entry name" value="PROKAR_LIPOPROTEIN"/>
    <property type="match status" value="1"/>
</dbReference>
<feature type="chain" id="PRO_5029625760" evidence="1">
    <location>
        <begin position="22"/>
        <end position="253"/>
    </location>
</feature>
<evidence type="ECO:0000313" key="3">
    <source>
        <dbReference type="EMBL" id="PVX50900.1"/>
    </source>
</evidence>
<accession>A0A7L4UNZ3</accession>
<keyword evidence="4" id="KW-1185">Reference proteome</keyword>
<keyword evidence="1" id="KW-0732">Signal</keyword>